<feature type="region of interest" description="Disordered" evidence="1">
    <location>
        <begin position="41"/>
        <end position="62"/>
    </location>
</feature>
<evidence type="ECO:0000313" key="3">
    <source>
        <dbReference type="EMBL" id="KAG2546478.1"/>
    </source>
</evidence>
<protein>
    <submittedName>
        <fullName evidence="3">Uncharacterized protein</fullName>
    </submittedName>
</protein>
<dbReference type="AlphaFoldDB" id="A0A8T0NC87"/>
<dbReference type="EMBL" id="CM029053">
    <property type="protein sequence ID" value="KAG2546478.1"/>
    <property type="molecule type" value="Genomic_DNA"/>
</dbReference>
<comment type="caution">
    <text evidence="3">The sequence shown here is derived from an EMBL/GenBank/DDBJ whole genome shotgun (WGS) entry which is preliminary data.</text>
</comment>
<keyword evidence="4" id="KW-1185">Reference proteome</keyword>
<organism evidence="3 4">
    <name type="scientific">Panicum virgatum</name>
    <name type="common">Blackwell switchgrass</name>
    <dbReference type="NCBI Taxonomy" id="38727"/>
    <lineage>
        <taxon>Eukaryota</taxon>
        <taxon>Viridiplantae</taxon>
        <taxon>Streptophyta</taxon>
        <taxon>Embryophyta</taxon>
        <taxon>Tracheophyta</taxon>
        <taxon>Spermatophyta</taxon>
        <taxon>Magnoliopsida</taxon>
        <taxon>Liliopsida</taxon>
        <taxon>Poales</taxon>
        <taxon>Poaceae</taxon>
        <taxon>PACMAD clade</taxon>
        <taxon>Panicoideae</taxon>
        <taxon>Panicodae</taxon>
        <taxon>Paniceae</taxon>
        <taxon>Panicinae</taxon>
        <taxon>Panicum</taxon>
        <taxon>Panicum sect. Hiantes</taxon>
    </lineage>
</organism>
<evidence type="ECO:0000256" key="2">
    <source>
        <dbReference type="SAM" id="Phobius"/>
    </source>
</evidence>
<dbReference type="Proteomes" id="UP000823388">
    <property type="component" value="Chromosome 9K"/>
</dbReference>
<keyword evidence="2" id="KW-0812">Transmembrane</keyword>
<evidence type="ECO:0000313" key="4">
    <source>
        <dbReference type="Proteomes" id="UP000823388"/>
    </source>
</evidence>
<name>A0A8T0NC87_PANVG</name>
<keyword evidence="2" id="KW-1133">Transmembrane helix</keyword>
<sequence length="108" mass="11682">MQRSRQDRWFASRAGDWRERLARARLGCGYSAASELMGARLVPSPRPTPSIGASAAVAATGETSRRRRPRLFLDGGLLVRVILGLAASQGYSVAVAAACEGLRVKRKR</sequence>
<accession>A0A8T0NC87</accession>
<evidence type="ECO:0000256" key="1">
    <source>
        <dbReference type="SAM" id="MobiDB-lite"/>
    </source>
</evidence>
<gene>
    <name evidence="3" type="ORF">PVAP13_9KG036008</name>
</gene>
<keyword evidence="2" id="KW-0472">Membrane</keyword>
<reference evidence="3" key="1">
    <citation type="submission" date="2020-05" db="EMBL/GenBank/DDBJ databases">
        <title>WGS assembly of Panicum virgatum.</title>
        <authorList>
            <person name="Lovell J.T."/>
            <person name="Jenkins J."/>
            <person name="Shu S."/>
            <person name="Juenger T.E."/>
            <person name="Schmutz J."/>
        </authorList>
    </citation>
    <scope>NUCLEOTIDE SEQUENCE</scope>
    <source>
        <strain evidence="3">AP13</strain>
    </source>
</reference>
<proteinExistence type="predicted"/>
<feature type="transmembrane region" description="Helical" evidence="2">
    <location>
        <begin position="77"/>
        <end position="99"/>
    </location>
</feature>